<gene>
    <name evidence="1" type="ORF">A7A09_001250</name>
</gene>
<dbReference type="Proteomes" id="UP000238137">
    <property type="component" value="Unassembled WGS sequence"/>
</dbReference>
<name>A0A3R7Q4E8_9RHOB</name>
<evidence type="ECO:0000313" key="2">
    <source>
        <dbReference type="Proteomes" id="UP000238137"/>
    </source>
</evidence>
<accession>A0A3R7Q4E8</accession>
<protein>
    <submittedName>
        <fullName evidence="1">Uncharacterized protein</fullName>
    </submittedName>
</protein>
<dbReference type="EMBL" id="PXNQ02000001">
    <property type="protein sequence ID" value="RNF36061.1"/>
    <property type="molecule type" value="Genomic_DNA"/>
</dbReference>
<dbReference type="OrthoDB" id="7853565at2"/>
<proteinExistence type="predicted"/>
<dbReference type="RefSeq" id="WP_106689579.1">
    <property type="nucleotide sequence ID" value="NZ_PXNQ02000001.1"/>
</dbReference>
<dbReference type="AlphaFoldDB" id="A0A3R7Q4E8"/>
<organism evidence="1 2">
    <name type="scientific">Paracoccus methylarcula</name>
    <dbReference type="NCBI Taxonomy" id="72022"/>
    <lineage>
        <taxon>Bacteria</taxon>
        <taxon>Pseudomonadati</taxon>
        <taxon>Pseudomonadota</taxon>
        <taxon>Alphaproteobacteria</taxon>
        <taxon>Rhodobacterales</taxon>
        <taxon>Paracoccaceae</taxon>
        <taxon>Paracoccus</taxon>
    </lineage>
</organism>
<reference evidence="1" key="1">
    <citation type="submission" date="2018-05" db="EMBL/GenBank/DDBJ databases">
        <title>Reclassification of Methylarcula marina and Methylarcula terricola as Paracoccus methylarcula sp.nov., comb.nov. and Paracoccus terricola comb.nov.</title>
        <authorList>
            <person name="Shmareva M.N."/>
            <person name="Doronina N.V."/>
            <person name="Vasilenko O.V."/>
            <person name="Tarlachkov S.V."/>
            <person name="Trotsenko Y.A."/>
        </authorList>
    </citation>
    <scope>NUCLEOTIDE SEQUENCE [LARGE SCALE GENOMIC DNA]</scope>
    <source>
        <strain evidence="1">VKM B-2159</strain>
    </source>
</reference>
<evidence type="ECO:0000313" key="1">
    <source>
        <dbReference type="EMBL" id="RNF36061.1"/>
    </source>
</evidence>
<keyword evidence="2" id="KW-1185">Reference proteome</keyword>
<sequence>MNLLEFARHLPEEFSEAEFINALREVINLDEIRHLSDAECQSLFDAVTFLADYLILLREFYRQAKTRGGHPVLDYRGPMIWNQLTRVPGEKPDFSQLTSFGVGEDPA</sequence>
<comment type="caution">
    <text evidence="1">The sequence shown here is derived from an EMBL/GenBank/DDBJ whole genome shotgun (WGS) entry which is preliminary data.</text>
</comment>